<gene>
    <name evidence="1" type="ORF">NCTC13043_02445</name>
</gene>
<evidence type="ECO:0000313" key="2">
    <source>
        <dbReference type="Proteomes" id="UP000254235"/>
    </source>
</evidence>
<accession>A0A379GAL1</accession>
<protein>
    <submittedName>
        <fullName evidence="1">Uncharacterized protein</fullName>
    </submittedName>
</protein>
<dbReference type="AlphaFoldDB" id="A0A379GAL1"/>
<evidence type="ECO:0000313" key="1">
    <source>
        <dbReference type="EMBL" id="SUC37946.1"/>
    </source>
</evidence>
<name>A0A379GAL1_9BACT</name>
<dbReference type="EMBL" id="UGTP01000005">
    <property type="protein sequence ID" value="SUC37946.1"/>
    <property type="molecule type" value="Genomic_DNA"/>
</dbReference>
<reference evidence="1 2" key="1">
    <citation type="submission" date="2018-06" db="EMBL/GenBank/DDBJ databases">
        <authorList>
            <consortium name="Pathogen Informatics"/>
            <person name="Doyle S."/>
        </authorList>
    </citation>
    <scope>NUCLEOTIDE SEQUENCE [LARGE SCALE GENOMIC DNA]</scope>
    <source>
        <strain evidence="1 2">NCTC13043</strain>
    </source>
</reference>
<proteinExistence type="predicted"/>
<organism evidence="1 2">
    <name type="scientific">Prevotella pallens</name>
    <dbReference type="NCBI Taxonomy" id="60133"/>
    <lineage>
        <taxon>Bacteria</taxon>
        <taxon>Pseudomonadati</taxon>
        <taxon>Bacteroidota</taxon>
        <taxon>Bacteroidia</taxon>
        <taxon>Bacteroidales</taxon>
        <taxon>Prevotellaceae</taxon>
        <taxon>Prevotella</taxon>
    </lineage>
</organism>
<sequence>MKTGGNKHIKYGSIKGQNCVTVKLKTIYFRYIKPFISFISHHIIATEYYRAVSFSLLFVRLNER</sequence>
<dbReference type="Proteomes" id="UP000254235">
    <property type="component" value="Unassembled WGS sequence"/>
</dbReference>